<organism evidence="1 2">
    <name type="scientific">Halomarina halobia</name>
    <dbReference type="NCBI Taxonomy" id="3033386"/>
    <lineage>
        <taxon>Archaea</taxon>
        <taxon>Methanobacteriati</taxon>
        <taxon>Methanobacteriota</taxon>
        <taxon>Stenosarchaea group</taxon>
        <taxon>Halobacteria</taxon>
        <taxon>Halobacteriales</taxon>
        <taxon>Natronomonadaceae</taxon>
        <taxon>Halomarina</taxon>
    </lineage>
</organism>
<dbReference type="InterPro" id="IPR036390">
    <property type="entry name" value="WH_DNA-bd_sf"/>
</dbReference>
<accession>A0ABD6A5E4</accession>
<dbReference type="SUPFAM" id="SSF46785">
    <property type="entry name" value="Winged helix' DNA-binding domain"/>
    <property type="match status" value="1"/>
</dbReference>
<proteinExistence type="predicted"/>
<dbReference type="Gene3D" id="1.10.10.10">
    <property type="entry name" value="Winged helix-like DNA-binding domain superfamily/Winged helix DNA-binding domain"/>
    <property type="match status" value="1"/>
</dbReference>
<dbReference type="EMBL" id="JBHTBF010000001">
    <property type="protein sequence ID" value="MFC7315416.1"/>
    <property type="molecule type" value="Genomic_DNA"/>
</dbReference>
<evidence type="ECO:0000313" key="1">
    <source>
        <dbReference type="EMBL" id="MFC7315416.1"/>
    </source>
</evidence>
<dbReference type="RefSeq" id="WP_276304816.1">
    <property type="nucleotide sequence ID" value="NZ_CP119992.1"/>
</dbReference>
<comment type="caution">
    <text evidence="1">The sequence shown here is derived from an EMBL/GenBank/DDBJ whole genome shotgun (WGS) entry which is preliminary data.</text>
</comment>
<keyword evidence="2" id="KW-1185">Reference proteome</keyword>
<dbReference type="GeneID" id="79314381"/>
<reference evidence="1 2" key="1">
    <citation type="journal article" date="2019" name="Int. J. Syst. Evol. Microbiol.">
        <title>The Global Catalogue of Microorganisms (GCM) 10K type strain sequencing project: providing services to taxonomists for standard genome sequencing and annotation.</title>
        <authorList>
            <consortium name="The Broad Institute Genomics Platform"/>
            <consortium name="The Broad Institute Genome Sequencing Center for Infectious Disease"/>
            <person name="Wu L."/>
            <person name="Ma J."/>
        </authorList>
    </citation>
    <scope>NUCLEOTIDE SEQUENCE [LARGE SCALE GENOMIC DNA]</scope>
    <source>
        <strain evidence="1 2">PSR21</strain>
    </source>
</reference>
<sequence length="87" mass="10363">MARFTIVWLLYTRGDLDTRALADLLERDRNVLHHHLRRPDAGFARRERRRIDGRKRSFYALTIVGEHYAEPLYDPLKRQKSAAESTR</sequence>
<dbReference type="AlphaFoldDB" id="A0ABD6A5E4"/>
<evidence type="ECO:0000313" key="2">
    <source>
        <dbReference type="Proteomes" id="UP001596547"/>
    </source>
</evidence>
<gene>
    <name evidence="1" type="ORF">ACFQPE_01220</name>
</gene>
<protein>
    <recommendedName>
        <fullName evidence="3">ArsR family transcriptional regulator</fullName>
    </recommendedName>
</protein>
<dbReference type="InterPro" id="IPR036388">
    <property type="entry name" value="WH-like_DNA-bd_sf"/>
</dbReference>
<evidence type="ECO:0008006" key="3">
    <source>
        <dbReference type="Google" id="ProtNLM"/>
    </source>
</evidence>
<dbReference type="Proteomes" id="UP001596547">
    <property type="component" value="Unassembled WGS sequence"/>
</dbReference>
<name>A0ABD6A5E4_9EURY</name>